<dbReference type="GO" id="GO:0005829">
    <property type="term" value="C:cytosol"/>
    <property type="evidence" value="ECO:0007669"/>
    <property type="project" value="Ensembl"/>
</dbReference>
<dbReference type="GO" id="GO:0015629">
    <property type="term" value="C:actin cytoskeleton"/>
    <property type="evidence" value="ECO:0007669"/>
    <property type="project" value="Ensembl"/>
</dbReference>
<reference evidence="4" key="2">
    <citation type="submission" date="2025-09" db="UniProtKB">
        <authorList>
            <consortium name="Ensembl"/>
        </authorList>
    </citation>
    <scope>IDENTIFICATION</scope>
</reference>
<evidence type="ECO:0000259" key="3">
    <source>
        <dbReference type="PROSITE" id="PS50132"/>
    </source>
</evidence>
<gene>
    <name evidence="4" type="primary">RGS22</name>
</gene>
<sequence>MYLVLYKKQIDTVPTFAEPVRFNSDFGIFEVVNEAQQRLEDQLKKTLHGQKPPNPIYDVTKKPKNDSQLPKVSSTSPDLHFDPNYTIMCLDREQGIQWIKKERLPAFLESDCYFEYRLAKLISQVEWSKTGLSFFIDTNYYPWIIKDKPTPPTPEEDEDELIMNKFYVSLGQATVTQTKDWFTLAKQSQQTTTTDTLTHPLASFQIQGGRRLSVHPPKGFSYLDNDTSVSVPDTPSHTLLRVYLERKWDPKNGIAFQSLEEFTSAYVQYIVKDSVSRLTGQPTDRSKSDVNFSKVSRVFIQEIANAFSSVEPPQSTPPASEFGSFENAADVDTEGSLSSKAESEESDSRAAWCAAHRMYDIGNRNEFERFKKFIKGTLGERYWWLWMDIERLKVLKDTRRQKRQLDRMRKLYLVSNGDYFLNSEVLFKLSLLDGDRWNIMHLRYIQPDVVKPLLLYWGPKYCVTHTAATRTASAKLKLWHTRQEKPRIDVDPFPQMVTLLPLRAKSCIPKIAQSYPQVDMKRTRWKKSWSLVSNVTRLSAFTDDTEHLKPQIDRRYTYADLLPVKSVVLGGLKMENMLQSLNVENRAGYFFTNFCEKSGNKLWKNSVYFWFDLQVYHQLFYQETLHPFKLCKQARFLYATYIAPSASMDIGLQQIIKKQIYHRIEPPFEDLFDLVEEYILILLLVPWMKMVELDKCTYGKVELVEETRQLDSVYFRKLQALHQESVSKKDEVRQTPTNKNKLFSYHRGSYSLNDLVRNRMELEQFRLFLEEHFASMDLMCWIDIEHFRRMLHKDKDRREEKSKDIKKKYLNKKYFFGPSSPATREQQEQIMKLGGGWGQILHERLSSPVLLEIQKYVQMRLEKKWLPLFMAKEQFGPRKKMKPQIKDVAEDILLQRSEKKTAAWKHVDNKWVSSSREIITFRKALLNPITAFQFQRFVSLKGDLLGNGVLFWQEVQKYKDLCHSHCDDATIQNKITAIINCFINSTIPPMLQIDIPLDQALKIVEHRRDLGPYVFREAQMTIFALLFKFWPKFCEFRSNLADEEKILAALERKMEKKMAKLKRRRDSEERLSKVRGLKEMPSTTNYWLKIAESDFWKWLLQVSWSYSKYIEALEQERVLLQIQEDLEKKSTSLSTGH</sequence>
<feature type="domain" description="RGS" evidence="3">
    <location>
        <begin position="920"/>
        <end position="1026"/>
    </location>
</feature>
<dbReference type="InterPro" id="IPR044926">
    <property type="entry name" value="RGS_subdomain_2"/>
</dbReference>
<name>A0A8D0GFZ0_SPHPU</name>
<dbReference type="Proteomes" id="UP000694392">
    <property type="component" value="Unplaced"/>
</dbReference>
<dbReference type="PROSITE" id="PS50132">
    <property type="entry name" value="RGS"/>
    <property type="match status" value="2"/>
</dbReference>
<dbReference type="PANTHER" id="PTHR46583">
    <property type="entry name" value="REGULATOR OF G-PROTEIN SIGNALING 22"/>
    <property type="match status" value="1"/>
</dbReference>
<keyword evidence="1" id="KW-0175">Coiled coil</keyword>
<evidence type="ECO:0000256" key="2">
    <source>
        <dbReference type="SAM" id="MobiDB-lite"/>
    </source>
</evidence>
<dbReference type="Ensembl" id="ENSSPUT00000006644.1">
    <property type="protein sequence ID" value="ENSSPUP00000006240.1"/>
    <property type="gene ID" value="ENSSPUG00000004767.1"/>
</dbReference>
<dbReference type="AlphaFoldDB" id="A0A8D0GFZ0"/>
<dbReference type="InterPro" id="IPR042651">
    <property type="entry name" value="Rgs22"/>
</dbReference>
<proteinExistence type="predicted"/>
<dbReference type="GeneTree" id="ENSGT00500000044936"/>
<evidence type="ECO:0000313" key="4">
    <source>
        <dbReference type="Ensembl" id="ENSSPUP00000006240.1"/>
    </source>
</evidence>
<dbReference type="GO" id="GO:0001965">
    <property type="term" value="F:G-protein alpha-subunit binding"/>
    <property type="evidence" value="ECO:0007669"/>
    <property type="project" value="Ensembl"/>
</dbReference>
<dbReference type="InterPro" id="IPR016137">
    <property type="entry name" value="RGS"/>
</dbReference>
<accession>A0A8D0GFZ0</accession>
<dbReference type="CDD" id="cd08727">
    <property type="entry name" value="RGS_RGS22_2"/>
    <property type="match status" value="1"/>
</dbReference>
<dbReference type="SUPFAM" id="SSF48097">
    <property type="entry name" value="Regulator of G-protein signaling, RGS"/>
    <property type="match status" value="4"/>
</dbReference>
<dbReference type="GO" id="GO:0001650">
    <property type="term" value="C:fibrillar center"/>
    <property type="evidence" value="ECO:0007669"/>
    <property type="project" value="Ensembl"/>
</dbReference>
<dbReference type="Gene3D" id="1.10.167.10">
    <property type="entry name" value="Regulator of G-protein Signalling 4, domain 2"/>
    <property type="match status" value="3"/>
</dbReference>
<reference evidence="4" key="1">
    <citation type="submission" date="2025-08" db="UniProtKB">
        <authorList>
            <consortium name="Ensembl"/>
        </authorList>
    </citation>
    <scope>IDENTIFICATION</scope>
</reference>
<evidence type="ECO:0000313" key="5">
    <source>
        <dbReference type="Proteomes" id="UP000694392"/>
    </source>
</evidence>
<dbReference type="InterPro" id="IPR036305">
    <property type="entry name" value="RGS_sf"/>
</dbReference>
<organism evidence="4 5">
    <name type="scientific">Sphenodon punctatus</name>
    <name type="common">Tuatara</name>
    <name type="synonym">Hatteria punctata</name>
    <dbReference type="NCBI Taxonomy" id="8508"/>
    <lineage>
        <taxon>Eukaryota</taxon>
        <taxon>Metazoa</taxon>
        <taxon>Chordata</taxon>
        <taxon>Craniata</taxon>
        <taxon>Vertebrata</taxon>
        <taxon>Euteleostomi</taxon>
        <taxon>Lepidosauria</taxon>
        <taxon>Sphenodontia</taxon>
        <taxon>Sphenodontidae</taxon>
        <taxon>Sphenodon</taxon>
    </lineage>
</organism>
<dbReference type="SMART" id="SM00315">
    <property type="entry name" value="RGS"/>
    <property type="match status" value="2"/>
</dbReference>
<feature type="domain" description="RGS" evidence="3">
    <location>
        <begin position="751"/>
        <end position="810"/>
    </location>
</feature>
<dbReference type="CDD" id="cd08725">
    <property type="entry name" value="RGS_RGS22_4"/>
    <property type="match status" value="1"/>
</dbReference>
<dbReference type="PANTHER" id="PTHR46583:SF1">
    <property type="entry name" value="REGULATOR OF G-PROTEIN SIGNALING 22"/>
    <property type="match status" value="1"/>
</dbReference>
<dbReference type="OMA" id="LMRSWYL"/>
<evidence type="ECO:0000256" key="1">
    <source>
        <dbReference type="SAM" id="Coils"/>
    </source>
</evidence>
<feature type="compositionally biased region" description="Polar residues" evidence="2">
    <location>
        <begin position="66"/>
        <end position="77"/>
    </location>
</feature>
<feature type="coiled-coil region" evidence="1">
    <location>
        <begin position="1040"/>
        <end position="1071"/>
    </location>
</feature>
<dbReference type="InterPro" id="IPR048075">
    <property type="entry name" value="RGS22_RGS_second"/>
</dbReference>
<protein>
    <submittedName>
        <fullName evidence="4">Regulator of G protein signaling 22</fullName>
    </submittedName>
</protein>
<keyword evidence="5" id="KW-1185">Reference proteome</keyword>
<feature type="region of interest" description="Disordered" evidence="2">
    <location>
        <begin position="44"/>
        <end position="77"/>
    </location>
</feature>
<dbReference type="GO" id="GO:0009966">
    <property type="term" value="P:regulation of signal transduction"/>
    <property type="evidence" value="ECO:0007669"/>
    <property type="project" value="InterPro"/>
</dbReference>
<dbReference type="InterPro" id="IPR048074">
    <property type="entry name" value="RGS22_RGS_fourth"/>
</dbReference>
<dbReference type="Pfam" id="PF00615">
    <property type="entry name" value="RGS"/>
    <property type="match status" value="3"/>
</dbReference>